<dbReference type="RefSeq" id="XP_016642255.1">
    <property type="nucleotide sequence ID" value="XM_016787940.1"/>
</dbReference>
<evidence type="ECO:0000259" key="2">
    <source>
        <dbReference type="PROSITE" id="PS50235"/>
    </source>
</evidence>
<comment type="caution">
    <text evidence="3">The sequence shown here is derived from an EMBL/GenBank/DDBJ whole genome shotgun (WGS) entry which is preliminary data.</text>
</comment>
<keyword evidence="3" id="KW-0378">Hydrolase</keyword>
<dbReference type="EMBL" id="JOWA01000099">
    <property type="protein sequence ID" value="KEZ42456.1"/>
    <property type="molecule type" value="Genomic_DNA"/>
</dbReference>
<evidence type="ECO:0000313" key="4">
    <source>
        <dbReference type="Proteomes" id="UP000028545"/>
    </source>
</evidence>
<dbReference type="GO" id="GO:0005829">
    <property type="term" value="C:cytosol"/>
    <property type="evidence" value="ECO:0007669"/>
    <property type="project" value="TreeGrafter"/>
</dbReference>
<dbReference type="OrthoDB" id="420187at2759"/>
<feature type="compositionally biased region" description="Polar residues" evidence="1">
    <location>
        <begin position="77"/>
        <end position="87"/>
    </location>
</feature>
<feature type="compositionally biased region" description="Polar residues" evidence="1">
    <location>
        <begin position="105"/>
        <end position="124"/>
    </location>
</feature>
<name>A0A084G544_PSEDA</name>
<dbReference type="InterPro" id="IPR021905">
    <property type="entry name" value="DUF3517"/>
</dbReference>
<dbReference type="Gene3D" id="3.90.70.10">
    <property type="entry name" value="Cysteine proteinases"/>
    <property type="match status" value="1"/>
</dbReference>
<dbReference type="PANTHER" id="PTHR24006">
    <property type="entry name" value="UBIQUITIN CARBOXYL-TERMINAL HYDROLASE"/>
    <property type="match status" value="1"/>
</dbReference>
<evidence type="ECO:0000256" key="1">
    <source>
        <dbReference type="SAM" id="MobiDB-lite"/>
    </source>
</evidence>
<reference evidence="3 4" key="1">
    <citation type="journal article" date="2014" name="Genome Announc.">
        <title>Draft genome sequence of the pathogenic fungus Scedosporium apiospermum.</title>
        <authorList>
            <person name="Vandeputte P."/>
            <person name="Ghamrawi S."/>
            <person name="Rechenmann M."/>
            <person name="Iltis A."/>
            <person name="Giraud S."/>
            <person name="Fleury M."/>
            <person name="Thornton C."/>
            <person name="Delhaes L."/>
            <person name="Meyer W."/>
            <person name="Papon N."/>
            <person name="Bouchara J.P."/>
        </authorList>
    </citation>
    <scope>NUCLEOTIDE SEQUENCE [LARGE SCALE GENOMIC DNA]</scope>
    <source>
        <strain evidence="3 4">IHEM 14462</strain>
    </source>
</reference>
<dbReference type="PANTHER" id="PTHR24006:SF827">
    <property type="entry name" value="UBIQUITIN CARBOXYL-TERMINAL HYDROLASE 34"/>
    <property type="match status" value="1"/>
</dbReference>
<dbReference type="OMA" id="FSAIQCE"/>
<accession>A0A084G544</accession>
<feature type="compositionally biased region" description="Polar residues" evidence="1">
    <location>
        <begin position="49"/>
        <end position="64"/>
    </location>
</feature>
<feature type="region of interest" description="Disordered" evidence="1">
    <location>
        <begin position="1"/>
        <end position="181"/>
    </location>
</feature>
<dbReference type="FunFam" id="3.90.70.10:FF:000136">
    <property type="entry name" value="Ubiquitin C-terminal hydrolase, putative"/>
    <property type="match status" value="1"/>
</dbReference>
<dbReference type="InterPro" id="IPR028889">
    <property type="entry name" value="USP"/>
</dbReference>
<keyword evidence="4" id="KW-1185">Reference proteome</keyword>
<gene>
    <name evidence="3" type="ORF">SAPIO_CDS5657</name>
</gene>
<feature type="region of interest" description="Disordered" evidence="1">
    <location>
        <begin position="2525"/>
        <end position="2553"/>
    </location>
</feature>
<dbReference type="Pfam" id="PF12030">
    <property type="entry name" value="DUF3517"/>
    <property type="match status" value="1"/>
</dbReference>
<dbReference type="InterPro" id="IPR001394">
    <property type="entry name" value="Peptidase_C19_UCH"/>
</dbReference>
<dbReference type="GeneID" id="27724729"/>
<dbReference type="SUPFAM" id="SSF54001">
    <property type="entry name" value="Cysteine proteinases"/>
    <property type="match status" value="1"/>
</dbReference>
<dbReference type="KEGG" id="sapo:SAPIO_CDS5657"/>
<dbReference type="PROSITE" id="PS50235">
    <property type="entry name" value="USP_3"/>
    <property type="match status" value="1"/>
</dbReference>
<dbReference type="VEuPathDB" id="FungiDB:SAPIO_CDS5657"/>
<proteinExistence type="predicted"/>
<dbReference type="InterPro" id="IPR038765">
    <property type="entry name" value="Papain-like_cys_pep_sf"/>
</dbReference>
<sequence length="2553" mass="288488">MDQAPSSPEARERAVSSEPSSTRPNPFDDGDSSRKRRRTSLSGSRSLSVDTVQSPHDEPSNSSILAKPPSDVHASVTMDTDTSTPQTPDRKIMLSVDGPADPGSSRVTINLRNANPSSSESPTPRSLDDSPLPGDVKLSVELPDRDMKGEHVLEEGNQAAASSPVPATPISSLSDDDGSPDIEVIDVPDDDTDAVLGDGEPEVSIIGESRNALQDPTLDFPYNDGEPLIETVSRLANYISGQHQLEESLFESLQTWADLFLRWAETAGYHIAYHSCLENVGLWQSFPDLVWATCNRALGRAATPRHAVTSFYLTFAKLTGFFILLDCQTLANASQPGGPDSGRVPETFSYAFLAGLHGLTGRDEPRILNNLEAQAGWLRPDMISELVQGFQTMPGGSIQTLTRLVESYIKLMERFPRFVDQPAAICQVVSDIVWESNRRLHFSGLPQLAIDQCKQRLLQGHRFYLVVSQALSETIQKLVNHLSTDGASGQIISLTDIYHCALHGDHKMATEMLLAHHQSHPNLPAHLTPGAIAWEWRFNMFGKLIMSGQMQLRVWAVGHMCSDLVMFWRRCGDGQDDLTLFLAYFAEYLMRTKLVEYILGPTCHPEITLESGNVVGFLLVTKFYQKEQTDLLWQTITSSQDRRVADALTRMAANIMHLCDQDHLLYFCEKLELLPIESFDNASIRHFCEQVFKQLMAKFQGERQLLNFLPYELCLRLLRESSVCSAQSQIAYPEIQAFATQKLRELHQYGPDREGRRRLYLTCIEDIAAKSPTTLGSLCGLFISIRHALGAELQVLIAEHNLNSLLVDELEHAISLCNQTNGLYVLTGASNTPRRDFIYSLICHDPDSLTAELGKRLWDMMVGPNSASVEDRVSGWHILNDAASQAGFDTSFMSSCLSIHFPTLPAHCFSEGALRFLKDEIVPRINNNLITLDNDESVASSGIEELWRMILTAPDQAVSDAAIDVLVRDIYIDSKAILDYPHYRARKVHLGLVNRCLDQLRDAAKKLTSFTDGTTSGDDESMVIVATDTQVLEQERMFVRSLAVLRQFLQAHQSKAHFATADLRPLMPPSPTMVVGESAELKYQSFDGDKQTEVQPLNIGRQNTAASLLASLREATGFENYRIYYKGKVFIPDETKICKSLEDLSIHDGLILVKREEDGAPPSSRMRPGASPLEIAILSHFEELWGYLSLEEKFAQEIYQFLIKLPADSHILEVLDSSSTPYLDVFPLGQPFKCLYALYALVEYTDAARRKTITALPSFEDDASSNDGYREAMERAVMLNFAAVADPDVIEKCPTGHLKSQLSLQLMTSLVDLLSSWRTTVTSDEMDWFEKAPPLLRLLTILRDAISKPSDENSLRLIPTTFTAILLLCAVSAGYWDGLTKTDAFGLLTQDLLLHPKFVIREKISKVIKNACMDQNSRLNVKMAEFLWPYVSGIVPKLVEHPASCNEGFDLIEFLILKLLPKLSPVLDLAQLAEQSCTLLLDLHSSEDICDPDPDDYVVGGLVKLLHCCIELDSSIADPSSMLFRRGTARDLLWRFLFPVSKELDEAPSTVLLNRNSRERLYNIIFDLVKRDEQQFKWLLEDLRQLVPFDKDEDEPYHYELPLQFERSKAIRSPCGYVGLRNLSNTCYLNSLFTQLFMNTDFRRFILGATVRDGANQKLLHQTQKLFAFMQESIRRFVDPYLVVGCIKTYDDTLIDIHNQMDVDEFYSLLFDRWESQLLNADDRKILRSFYGGQLVQQVKSNECEHVSERLEPFSAIQCDIKGKGTLQDSLQAYVGGEIMEGDNKYKCSTCDKHVDAVKRACLKDIPDNLIFHLKRFDFNLRTMQRSKINDYFSFPTKIDMRPYTIDYLADPESPGPEDIFELVGILVHSGTAESGHYYSYIRERPSSGSGETWIEFNDDLVSSWDPETMESSTFGGPDFRYDNNGIVYDKNYSAYMLFYQRSGKLQVDEKSLAVPLKVDIPAEILDHIRNENTYILRRHCLFDPNHATFVRRIFEQCINRGKTCSEEHKVEKIAMHTALGHLDQVVSRTKDVPDFAQYYEILNGAVLKCARCALCLFKYFRDRHESFRILIQRNPEPLVRADCGELLITAIAKIKQEFPEVYGVTENALDRDNLEGWYHTQESVVAQVPLLFDTLWLTFQIHLRSWNEVFGTMLRFARFGELETVMLLNSDFLSRLLRIIQADSSLDLAPNYQRMMTNVLRRGLNRPPSYETIITLADHLMSALHPVLSPDTIVEKAEDRLLMYLHGETTPPWTSVEVFTVHQEWATTPGNSIFLSKLIEINQAPKATDNIIERLVQANRQLDLKVFQTLRSNITGQMLQGHYNGPYLRAAVTYCKSGEDDEMILRMLVHIAAQCRQLNNTEGRAFLDFFQSLYAPPGPNATLSAWSIFFNMTAQIPKWTPYLLGYYDGEVRWQTEEFIQKAIFDWGTSPTFGEEAGGERRKEVLVSAAREMGFNSLIYLRDHFIQRRVHVARDMVLPLQRAVARASAYFNIEPEEGSPDQEFAQLSQTVLEAMKRITVDELEEDGSEWDNSCGSSAGDIEAFDTLGDADLQ</sequence>
<feature type="domain" description="USP" evidence="2">
    <location>
        <begin position="1618"/>
        <end position="1943"/>
    </location>
</feature>
<dbReference type="InterPro" id="IPR018200">
    <property type="entry name" value="USP_CS"/>
</dbReference>
<dbReference type="GO" id="GO:0016579">
    <property type="term" value="P:protein deubiquitination"/>
    <property type="evidence" value="ECO:0007669"/>
    <property type="project" value="InterPro"/>
</dbReference>
<dbReference type="InterPro" id="IPR050164">
    <property type="entry name" value="Peptidase_C19"/>
</dbReference>
<dbReference type="HOGENOM" id="CLU_228178_0_0_1"/>
<dbReference type="Pfam" id="PF00443">
    <property type="entry name" value="UCH"/>
    <property type="match status" value="1"/>
</dbReference>
<dbReference type="Proteomes" id="UP000028545">
    <property type="component" value="Unassembled WGS sequence"/>
</dbReference>
<evidence type="ECO:0000313" key="3">
    <source>
        <dbReference type="EMBL" id="KEZ42456.1"/>
    </source>
</evidence>
<dbReference type="GO" id="GO:0005634">
    <property type="term" value="C:nucleus"/>
    <property type="evidence" value="ECO:0007669"/>
    <property type="project" value="TreeGrafter"/>
</dbReference>
<dbReference type="GO" id="GO:0004843">
    <property type="term" value="F:cysteine-type deubiquitinase activity"/>
    <property type="evidence" value="ECO:0007669"/>
    <property type="project" value="InterPro"/>
</dbReference>
<dbReference type="CDD" id="cd02659">
    <property type="entry name" value="peptidase_C19C"/>
    <property type="match status" value="1"/>
</dbReference>
<dbReference type="PROSITE" id="PS00973">
    <property type="entry name" value="USP_2"/>
    <property type="match status" value="1"/>
</dbReference>
<protein>
    <submittedName>
        <fullName evidence="3">Ubiquitin carboxyl-terminal hydrolase</fullName>
    </submittedName>
</protein>
<feature type="compositionally biased region" description="Basic and acidic residues" evidence="1">
    <location>
        <begin position="142"/>
        <end position="154"/>
    </location>
</feature>
<organism evidence="3 4">
    <name type="scientific">Pseudallescheria apiosperma</name>
    <name type="common">Scedosporium apiospermum</name>
    <dbReference type="NCBI Taxonomy" id="563466"/>
    <lineage>
        <taxon>Eukaryota</taxon>
        <taxon>Fungi</taxon>
        <taxon>Dikarya</taxon>
        <taxon>Ascomycota</taxon>
        <taxon>Pezizomycotina</taxon>
        <taxon>Sordariomycetes</taxon>
        <taxon>Hypocreomycetidae</taxon>
        <taxon>Microascales</taxon>
        <taxon>Microascaceae</taxon>
        <taxon>Scedosporium</taxon>
    </lineage>
</organism>